<dbReference type="RefSeq" id="XP_013348001.1">
    <property type="nucleotide sequence ID" value="XM_013492547.1"/>
</dbReference>
<accession>A0A074YP03</accession>
<dbReference type="Proteomes" id="UP000030641">
    <property type="component" value="Unassembled WGS sequence"/>
</dbReference>
<dbReference type="AlphaFoldDB" id="A0A074YP03"/>
<dbReference type="GeneID" id="25362987"/>
<evidence type="ECO:0008006" key="3">
    <source>
        <dbReference type="Google" id="ProtNLM"/>
    </source>
</evidence>
<sequence length="399" mass="45206">MSSPLERTLLRLQASPEGLGLGHFIKSYLTPQDMLSLRSTSHALHDLYELNEVAFETIYIHTPVPPGRKQYANLLSIAERGCRHVVVRIAFSHNACQSLLNNDLDTSILTHDSDSSSDSISDILETYCPYVEPPVAWKYIVQKKPGAIDQSLLQQWCDIFKLLPEMETLKIACNGDPEWPGCTDIEMTLIMIRITLERINPKHIHTVCLSPIHAMGIMHLRWAGSGAYGEACTSRDPIWYRLKVLKLDITSPYSDGLLPQSQKSLFEEILVDYLHSFSRTLTRLDLAWIGVEGLHPFCTKNNHRGMKLTRSWDRLEELRLANVSRDCGTLVNSQLAPDLKKVVISNDTPDTNDRLAHDGWKSYLSEDDGVHDNHNASWMTLQDVRISAIPEALFQHRLS</sequence>
<evidence type="ECO:0000313" key="2">
    <source>
        <dbReference type="Proteomes" id="UP000030641"/>
    </source>
</evidence>
<evidence type="ECO:0000313" key="1">
    <source>
        <dbReference type="EMBL" id="KEQ99523.1"/>
    </source>
</evidence>
<reference evidence="1 2" key="1">
    <citation type="journal article" date="2014" name="BMC Genomics">
        <title>Genome sequencing of four Aureobasidium pullulans varieties: biotechnological potential, stress tolerance, and description of new species.</title>
        <authorList>
            <person name="Gostin Ar C."/>
            <person name="Ohm R.A."/>
            <person name="Kogej T."/>
            <person name="Sonjak S."/>
            <person name="Turk M."/>
            <person name="Zajc J."/>
            <person name="Zalar P."/>
            <person name="Grube M."/>
            <person name="Sun H."/>
            <person name="Han J."/>
            <person name="Sharma A."/>
            <person name="Chiniquy J."/>
            <person name="Ngan C.Y."/>
            <person name="Lipzen A."/>
            <person name="Barry K."/>
            <person name="Grigoriev I.V."/>
            <person name="Gunde-Cimerman N."/>
        </authorList>
    </citation>
    <scope>NUCLEOTIDE SEQUENCE [LARGE SCALE GENOMIC DNA]</scope>
    <source>
        <strain evidence="1 2">EXF-2481</strain>
    </source>
</reference>
<name>A0A074YP03_AURSE</name>
<protein>
    <recommendedName>
        <fullName evidence="3">F-box domain-containing protein</fullName>
    </recommendedName>
</protein>
<dbReference type="EMBL" id="KL584750">
    <property type="protein sequence ID" value="KEQ99523.1"/>
    <property type="molecule type" value="Genomic_DNA"/>
</dbReference>
<gene>
    <name evidence="1" type="ORF">AUEXF2481DRAFT_25420</name>
</gene>
<keyword evidence="2" id="KW-1185">Reference proteome</keyword>
<organism evidence="1 2">
    <name type="scientific">Aureobasidium subglaciale (strain EXF-2481)</name>
    <name type="common">Aureobasidium pullulans var. subglaciale</name>
    <dbReference type="NCBI Taxonomy" id="1043005"/>
    <lineage>
        <taxon>Eukaryota</taxon>
        <taxon>Fungi</taxon>
        <taxon>Dikarya</taxon>
        <taxon>Ascomycota</taxon>
        <taxon>Pezizomycotina</taxon>
        <taxon>Dothideomycetes</taxon>
        <taxon>Dothideomycetidae</taxon>
        <taxon>Dothideales</taxon>
        <taxon>Saccotheciaceae</taxon>
        <taxon>Aureobasidium</taxon>
    </lineage>
</organism>
<proteinExistence type="predicted"/>
<dbReference type="OrthoDB" id="66881at2759"/>
<dbReference type="InParanoid" id="A0A074YP03"/>
<dbReference type="HOGENOM" id="CLU_694408_0_0_1"/>